<dbReference type="EMBL" id="UGIF01000002">
    <property type="protein sequence ID" value="STP29182.1"/>
    <property type="molecule type" value="Genomic_DNA"/>
</dbReference>
<evidence type="ECO:0000313" key="1">
    <source>
        <dbReference type="EMBL" id="STP29182.1"/>
    </source>
</evidence>
<dbReference type="AlphaFoldDB" id="A0A377KK72"/>
<evidence type="ECO:0000313" key="2">
    <source>
        <dbReference type="Proteomes" id="UP000254070"/>
    </source>
</evidence>
<protein>
    <submittedName>
        <fullName evidence="1">Uncharacterized protein</fullName>
    </submittedName>
</protein>
<gene>
    <name evidence="1" type="ORF">NCTC8129_01373</name>
</gene>
<dbReference type="Proteomes" id="UP000254070">
    <property type="component" value="Unassembled WGS sequence"/>
</dbReference>
<dbReference type="RefSeq" id="WP_180363531.1">
    <property type="nucleotide sequence ID" value="NZ_UGIF01000002.1"/>
</dbReference>
<accession>A0A377KK72</accession>
<reference evidence="1 2" key="1">
    <citation type="submission" date="2018-06" db="EMBL/GenBank/DDBJ databases">
        <authorList>
            <consortium name="Pathogen Informatics"/>
            <person name="Doyle S."/>
        </authorList>
    </citation>
    <scope>NUCLEOTIDE SEQUENCE [LARGE SCALE GENOMIC DNA]</scope>
    <source>
        <strain evidence="1 2">NCTC8129</strain>
    </source>
</reference>
<name>A0A377KK72_9ENTE</name>
<organism evidence="1 2">
    <name type="scientific">Enterococcus durans</name>
    <dbReference type="NCBI Taxonomy" id="53345"/>
    <lineage>
        <taxon>Bacteria</taxon>
        <taxon>Bacillati</taxon>
        <taxon>Bacillota</taxon>
        <taxon>Bacilli</taxon>
        <taxon>Lactobacillales</taxon>
        <taxon>Enterococcaceae</taxon>
        <taxon>Enterococcus</taxon>
    </lineage>
</organism>
<proteinExistence type="predicted"/>
<sequence length="58" mass="6372">MKVSICKVKGCEKQILDGEKYCSYHKKKKAENRGTMVKRALTVAAGATFLAITGKLKP</sequence>